<dbReference type="AlphaFoldDB" id="K2FT39"/>
<feature type="transmembrane region" description="Helical" evidence="1">
    <location>
        <begin position="94"/>
        <end position="114"/>
    </location>
</feature>
<evidence type="ECO:0000256" key="1">
    <source>
        <dbReference type="SAM" id="Phobius"/>
    </source>
</evidence>
<feature type="transmembrane region" description="Helical" evidence="1">
    <location>
        <begin position="62"/>
        <end position="82"/>
    </location>
</feature>
<keyword evidence="1" id="KW-0472">Membrane</keyword>
<proteinExistence type="predicted"/>
<gene>
    <name evidence="2" type="ORF">ACD_4C00459G0007</name>
</gene>
<feature type="transmembrane region" description="Helical" evidence="1">
    <location>
        <begin position="186"/>
        <end position="208"/>
    </location>
</feature>
<dbReference type="EMBL" id="AMFJ01000975">
    <property type="protein sequence ID" value="EKE26043.1"/>
    <property type="molecule type" value="Genomic_DNA"/>
</dbReference>
<evidence type="ECO:0000313" key="2">
    <source>
        <dbReference type="EMBL" id="EKE26043.1"/>
    </source>
</evidence>
<name>K2FT39_9BACT</name>
<feature type="transmembrane region" description="Helical" evidence="1">
    <location>
        <begin position="126"/>
        <end position="145"/>
    </location>
</feature>
<feature type="transmembrane region" description="Helical" evidence="1">
    <location>
        <begin position="28"/>
        <end position="50"/>
    </location>
</feature>
<reference evidence="2" key="1">
    <citation type="journal article" date="2012" name="Science">
        <title>Fermentation, hydrogen, and sulfur metabolism in multiple uncultivated bacterial phyla.</title>
        <authorList>
            <person name="Wrighton K.C."/>
            <person name="Thomas B.C."/>
            <person name="Sharon I."/>
            <person name="Miller C.S."/>
            <person name="Castelle C.J."/>
            <person name="VerBerkmoes N.C."/>
            <person name="Wilkins M.J."/>
            <person name="Hettich R.L."/>
            <person name="Lipton M.S."/>
            <person name="Williams K.H."/>
            <person name="Long P.E."/>
            <person name="Banfield J.F."/>
        </authorList>
    </citation>
    <scope>NUCLEOTIDE SEQUENCE [LARGE SCALE GENOMIC DNA]</scope>
</reference>
<organism evidence="2">
    <name type="scientific">uncultured bacterium</name>
    <name type="common">gcode 4</name>
    <dbReference type="NCBI Taxonomy" id="1234023"/>
    <lineage>
        <taxon>Bacteria</taxon>
        <taxon>environmental samples</taxon>
    </lineage>
</organism>
<keyword evidence="1" id="KW-1133">Transmembrane helix</keyword>
<keyword evidence="1" id="KW-0812">Transmembrane</keyword>
<comment type="caution">
    <text evidence="2">The sequence shown here is derived from an EMBL/GenBank/DDBJ whole genome shotgun (WGS) entry which is preliminary data.</text>
</comment>
<accession>K2FT39</accession>
<sequence length="250" mass="29993">MSTEENNLTNEDILGPVKVEPLTIWLNALWSLIWWFAGWIIILFSIYFFSLKTGSFSWVYPYIFSLTWFFATLLTSSLNLIMNKIINPEKYKRWSITFVQVFLFSIFLYIFLAPGYLYTAYNHDEMLIYIFTIHILVSILWTSILSEVLSNYRYILIGLYWSFIGFFVSILISIVTFLNVTKSNQSLYILIWVIIIINVSINVFRNIFEYIYYLLYKISWLDYLWDIFSQIESEEKEMVEKAKKELEKFN</sequence>
<protein>
    <submittedName>
        <fullName evidence="2">Uncharacterized protein</fullName>
    </submittedName>
</protein>
<feature type="transmembrane region" description="Helical" evidence="1">
    <location>
        <begin position="157"/>
        <end position="180"/>
    </location>
</feature>